<feature type="region of interest" description="Disordered" evidence="8">
    <location>
        <begin position="318"/>
        <end position="339"/>
    </location>
</feature>
<feature type="signal peptide" evidence="9">
    <location>
        <begin position="1"/>
        <end position="17"/>
    </location>
</feature>
<name>Q172A7_AEDAE</name>
<feature type="compositionally biased region" description="Acidic residues" evidence="8">
    <location>
        <begin position="452"/>
        <end position="470"/>
    </location>
</feature>
<dbReference type="eggNOG" id="ENOG502QRK8">
    <property type="taxonomic scope" value="Eukaryota"/>
</dbReference>
<dbReference type="FunFam" id="4.10.1080.10:FF:000001">
    <property type="entry name" value="Thrombospondin 3"/>
    <property type="match status" value="1"/>
</dbReference>
<reference evidence="11" key="1">
    <citation type="submission" date="2005-10" db="EMBL/GenBank/DDBJ databases">
        <authorList>
            <person name="Loftus B.J."/>
            <person name="Nene V.M."/>
            <person name="Hannick L.I."/>
            <person name="Bidwell S."/>
            <person name="Haas B."/>
            <person name="Amedeo P."/>
            <person name="Orvis J."/>
            <person name="Wortman J.R."/>
            <person name="White O.R."/>
            <person name="Salzberg S."/>
            <person name="Shumway M."/>
            <person name="Koo H."/>
            <person name="Zhao Y."/>
            <person name="Holmes M."/>
            <person name="Miller J."/>
            <person name="Schatz M."/>
            <person name="Pop M."/>
            <person name="Pai G."/>
            <person name="Utterback T."/>
            <person name="Rogers Y.-H."/>
            <person name="Kravitz S."/>
            <person name="Fraser C.M."/>
        </authorList>
    </citation>
    <scope>NUCLEOTIDE SEQUENCE</scope>
    <source>
        <strain evidence="11">Liverpool</strain>
    </source>
</reference>
<dbReference type="PhylomeDB" id="Q172A7"/>
<dbReference type="FunFam" id="2.60.120.200:FF:000002">
    <property type="entry name" value="Thrombospondin 3"/>
    <property type="match status" value="1"/>
</dbReference>
<keyword evidence="5" id="KW-1015">Disulfide bond</keyword>
<feature type="repeat" description="TSP type-3" evidence="7">
    <location>
        <begin position="296"/>
        <end position="331"/>
    </location>
</feature>
<dbReference type="VEuPathDB" id="VectorBase:AAEL007455"/>
<dbReference type="GO" id="GO:0005509">
    <property type="term" value="F:calcium ion binding"/>
    <property type="evidence" value="ECO:0007669"/>
    <property type="project" value="UniProtKB-UniRule"/>
</dbReference>
<dbReference type="InterPro" id="IPR003367">
    <property type="entry name" value="Thrombospondin_3-like_rpt"/>
</dbReference>
<keyword evidence="4 7" id="KW-0106">Calcium</keyword>
<feature type="region of interest" description="Disordered" evidence="8">
    <location>
        <begin position="409"/>
        <end position="470"/>
    </location>
</feature>
<dbReference type="VEuPathDB" id="VectorBase:AAEL008062"/>
<keyword evidence="1" id="KW-0245">EGF-like domain</keyword>
<evidence type="ECO:0000256" key="8">
    <source>
        <dbReference type="SAM" id="MobiDB-lite"/>
    </source>
</evidence>
<dbReference type="InterPro" id="IPR008859">
    <property type="entry name" value="Thrombospondin_C"/>
</dbReference>
<dbReference type="Gene3D" id="2.10.25.10">
    <property type="entry name" value="Laminin"/>
    <property type="match status" value="2"/>
</dbReference>
<feature type="chain" id="PRO_5014307643" evidence="9">
    <location>
        <begin position="18"/>
        <end position="769"/>
    </location>
</feature>
<accession>Q172A7</accession>
<evidence type="ECO:0000256" key="6">
    <source>
        <dbReference type="ARBA" id="ARBA00023180"/>
    </source>
</evidence>
<gene>
    <name evidence="11" type="ORF">AaeL_AAEL007455</name>
</gene>
<dbReference type="GO" id="GO:0005576">
    <property type="term" value="C:extracellular region"/>
    <property type="evidence" value="ECO:0007669"/>
    <property type="project" value="InterPro"/>
</dbReference>
<keyword evidence="3" id="KW-0677">Repeat</keyword>
<evidence type="ECO:0000313" key="12">
    <source>
        <dbReference type="Proteomes" id="UP000682892"/>
    </source>
</evidence>
<feature type="compositionally biased region" description="Acidic residues" evidence="8">
    <location>
        <begin position="417"/>
        <end position="435"/>
    </location>
</feature>
<keyword evidence="6" id="KW-0325">Glycoprotein</keyword>
<evidence type="ECO:0000256" key="2">
    <source>
        <dbReference type="ARBA" id="ARBA00022729"/>
    </source>
</evidence>
<dbReference type="STRING" id="7159.Q172A7"/>
<feature type="compositionally biased region" description="Basic and acidic residues" evidence="8">
    <location>
        <begin position="329"/>
        <end position="339"/>
    </location>
</feature>
<evidence type="ECO:0000256" key="9">
    <source>
        <dbReference type="SAM" id="SignalP"/>
    </source>
</evidence>
<dbReference type="GO" id="GO:0007155">
    <property type="term" value="P:cell adhesion"/>
    <property type="evidence" value="ECO:0007669"/>
    <property type="project" value="InterPro"/>
</dbReference>
<dbReference type="EMBL" id="CH477442">
    <property type="protein sequence ID" value="EAT40831.1"/>
    <property type="molecule type" value="Genomic_DNA"/>
</dbReference>
<dbReference type="HOGENOM" id="CLU_009257_1_1_1"/>
<reference evidence="11" key="2">
    <citation type="journal article" date="2007" name="Science">
        <title>Genome sequence of Aedes aegypti, a major arbovirus vector.</title>
        <authorList>
            <person name="Nene V."/>
            <person name="Wortman J.R."/>
            <person name="Lawson D."/>
            <person name="Haas B."/>
            <person name="Kodira C."/>
            <person name="Tu Z.J."/>
            <person name="Loftus B."/>
            <person name="Xi Z."/>
            <person name="Megy K."/>
            <person name="Grabherr M."/>
            <person name="Ren Q."/>
            <person name="Zdobnov E.M."/>
            <person name="Lobo N.F."/>
            <person name="Campbell K.S."/>
            <person name="Brown S.E."/>
            <person name="Bonaldo M.F."/>
            <person name="Zhu J."/>
            <person name="Sinkins S.P."/>
            <person name="Hogenkamp D.G."/>
            <person name="Amedeo P."/>
            <person name="Arensburger P."/>
            <person name="Atkinson P.W."/>
            <person name="Bidwell S."/>
            <person name="Biedler J."/>
            <person name="Birney E."/>
            <person name="Bruggner R.V."/>
            <person name="Costas J."/>
            <person name="Coy M.R."/>
            <person name="Crabtree J."/>
            <person name="Crawford M."/>
            <person name="Debruyn B."/>
            <person name="Decaprio D."/>
            <person name="Eiglmeier K."/>
            <person name="Eisenstadt E."/>
            <person name="El-Dorry H."/>
            <person name="Gelbart W.M."/>
            <person name="Gomes S.L."/>
            <person name="Hammond M."/>
            <person name="Hannick L.I."/>
            <person name="Hogan J.R."/>
            <person name="Holmes M.H."/>
            <person name="Jaffe D."/>
            <person name="Johnston J.S."/>
            <person name="Kennedy R.C."/>
            <person name="Koo H."/>
            <person name="Kravitz S."/>
            <person name="Kriventseva E.V."/>
            <person name="Kulp D."/>
            <person name="Labutti K."/>
            <person name="Lee E."/>
            <person name="Li S."/>
            <person name="Lovin D.D."/>
            <person name="Mao C."/>
            <person name="Mauceli E."/>
            <person name="Menck C.F."/>
            <person name="Miller J.R."/>
            <person name="Montgomery P."/>
            <person name="Mori A."/>
            <person name="Nascimento A.L."/>
            <person name="Naveira H.F."/>
            <person name="Nusbaum C."/>
            <person name="O'leary S."/>
            <person name="Orvis J."/>
            <person name="Pertea M."/>
            <person name="Quesneville H."/>
            <person name="Reidenbach K.R."/>
            <person name="Rogers Y.H."/>
            <person name="Roth C.W."/>
            <person name="Schneider J.R."/>
            <person name="Schatz M."/>
            <person name="Shumway M."/>
            <person name="Stanke M."/>
            <person name="Stinson E.O."/>
            <person name="Tubio J.M."/>
            <person name="Vanzee J.P."/>
            <person name="Verjovski-Almeida S."/>
            <person name="Werner D."/>
            <person name="White O."/>
            <person name="Wyder S."/>
            <person name="Zeng Q."/>
            <person name="Zhao Q."/>
            <person name="Zhao Y."/>
            <person name="Hill C.A."/>
            <person name="Raikhel A.S."/>
            <person name="Soares M.B."/>
            <person name="Knudson D.L."/>
            <person name="Lee N.H."/>
            <person name="Galagan J."/>
            <person name="Salzberg S.L."/>
            <person name="Paulsen I.T."/>
            <person name="Dimopoulos G."/>
            <person name="Collins F.H."/>
            <person name="Birren B."/>
            <person name="Fraser-Liggett C.M."/>
            <person name="Severson D.W."/>
        </authorList>
    </citation>
    <scope>NUCLEOTIDE SEQUENCE [LARGE SCALE GENOMIC DNA]</scope>
    <source>
        <strain evidence="11">Liverpool</strain>
    </source>
</reference>
<keyword evidence="2 9" id="KW-0732">Signal</keyword>
<dbReference type="SMART" id="SM00181">
    <property type="entry name" value="EGF"/>
    <property type="match status" value="4"/>
</dbReference>
<dbReference type="AlphaFoldDB" id="Q172A7"/>
<dbReference type="PANTHER" id="PTHR10199:SF100">
    <property type="entry name" value="THROMBOSPONDIN, ISOFORM A"/>
    <property type="match status" value="1"/>
</dbReference>
<protein>
    <submittedName>
        <fullName evidence="11">AAEL007455-PA</fullName>
    </submittedName>
</protein>
<organism evidence="11 12">
    <name type="scientific">Aedes aegypti</name>
    <name type="common">Yellowfever mosquito</name>
    <name type="synonym">Culex aegypti</name>
    <dbReference type="NCBI Taxonomy" id="7159"/>
    <lineage>
        <taxon>Eukaryota</taxon>
        <taxon>Metazoa</taxon>
        <taxon>Ecdysozoa</taxon>
        <taxon>Arthropoda</taxon>
        <taxon>Hexapoda</taxon>
        <taxon>Insecta</taxon>
        <taxon>Pterygota</taxon>
        <taxon>Neoptera</taxon>
        <taxon>Endopterygota</taxon>
        <taxon>Diptera</taxon>
        <taxon>Nematocera</taxon>
        <taxon>Culicoidea</taxon>
        <taxon>Culicidae</taxon>
        <taxon>Culicinae</taxon>
        <taxon>Aedini</taxon>
        <taxon>Aedes</taxon>
        <taxon>Stegomyia</taxon>
    </lineage>
</organism>
<dbReference type="InterPro" id="IPR017897">
    <property type="entry name" value="Thrombospondin_3_rpt"/>
</dbReference>
<sequence>MFSFRWLISFGPILIAAQLEELRWYNDTRDWYQQNLYIPNRDPELPPNRYVPPGMDAPQYEFECDAHFALIWNELSFLRSLLDKCTGCIKEFTFPVLDKDYCYNGLCYSGVECHERRRKPYCGLCPVGFDGDGRNCTRRNECLKKPCYPGVECQLVETPPYFRCGECPGGYEGNGADCQRKDTCGKQPCFAGVSCQWAENAPYFKCGSCPSGYEGNGRYCSRNACLQMPCYSGVACFKKNEAPYYSCGLCPVGMAGNGVLCAKDSDQDGYPDVALSCSEPQCTKDNCLALPNSGQEDLNGNGIGDVCEKDADLDGVDNKYDNCPSKANPRQEDQDGDKIGDKCDNCPKVSNSDQLDVDGDGIGDVCDSDLDGDGWENANDNCQWDSNYRQEDQDGDGVGDVCDNCPVNANSNQKDSDGDEVGDVCETDLDTDGDGIQDNRDNCWNEANADQLDSDSDGIGDACDEDKDNDGVLDSEDNCRLVPNSDQLDHNMNGVGDACEKDFDGDSIVDWLDNCPKNSRIQQPDFRNFKTVALDPEGSSQQDPYWEIRNRGAEIFQKFNSDPGLAIGRDRLVGVDFEGTFYITDQWDDDFVGFVFGYVNNRKFYMVSWKKANQDYWESSPFDASATSGVLLKLVNSKTGPGTYLRNSLWNDASVTSQTTLLWQDPVKKGWVPNTSYRWKLLHRPSIGLIRFRLYKGSHLEADSGNIFDRSIRGGRLGVYCFSQEEVTWSNLMYRCNENIPKDIYEEIIPKLRAKQLKKIELLRVDDNW</sequence>
<dbReference type="InterPro" id="IPR028974">
    <property type="entry name" value="TSP_type-3_rpt"/>
</dbReference>
<dbReference type="PANTHER" id="PTHR10199">
    <property type="entry name" value="THROMBOSPONDIN"/>
    <property type="match status" value="1"/>
</dbReference>
<dbReference type="PROSITE" id="PS51236">
    <property type="entry name" value="TSP_CTER"/>
    <property type="match status" value="1"/>
</dbReference>
<dbReference type="SUPFAM" id="SSF103647">
    <property type="entry name" value="TSP type-3 repeat"/>
    <property type="match status" value="3"/>
</dbReference>
<dbReference type="Gene3D" id="4.10.1080.10">
    <property type="entry name" value="TSP type-3 repeat"/>
    <property type="match status" value="2"/>
</dbReference>
<evidence type="ECO:0000259" key="10">
    <source>
        <dbReference type="PROSITE" id="PS51236"/>
    </source>
</evidence>
<dbReference type="Pfam" id="PF02412">
    <property type="entry name" value="TSP_3"/>
    <property type="match status" value="5"/>
</dbReference>
<dbReference type="InterPro" id="IPR013320">
    <property type="entry name" value="ConA-like_dom_sf"/>
</dbReference>
<dbReference type="InterPro" id="IPR000742">
    <property type="entry name" value="EGF"/>
</dbReference>
<evidence type="ECO:0000256" key="4">
    <source>
        <dbReference type="ARBA" id="ARBA00022837"/>
    </source>
</evidence>
<feature type="repeat" description="TSP type-3" evidence="7">
    <location>
        <begin position="488"/>
        <end position="523"/>
    </location>
</feature>
<proteinExistence type="predicted"/>
<evidence type="ECO:0000256" key="3">
    <source>
        <dbReference type="ARBA" id="ARBA00022737"/>
    </source>
</evidence>
<evidence type="ECO:0000256" key="5">
    <source>
        <dbReference type="ARBA" id="ARBA00023157"/>
    </source>
</evidence>
<feature type="repeat" description="TSP type-3" evidence="7">
    <location>
        <begin position="452"/>
        <end position="487"/>
    </location>
</feature>
<dbReference type="OMA" id="ECHERRR"/>
<dbReference type="SUPFAM" id="SSF49899">
    <property type="entry name" value="Concanavalin A-like lectins/glucanases"/>
    <property type="match status" value="1"/>
</dbReference>
<dbReference type="PROSITE" id="PS51234">
    <property type="entry name" value="TSP3"/>
    <property type="match status" value="3"/>
</dbReference>
<feature type="domain" description="TSP C-terminal" evidence="10">
    <location>
        <begin position="527"/>
        <end position="741"/>
    </location>
</feature>
<dbReference type="Gene3D" id="2.60.120.200">
    <property type="match status" value="1"/>
</dbReference>
<evidence type="ECO:0000313" key="11">
    <source>
        <dbReference type="EMBL" id="EAT40831.1"/>
    </source>
</evidence>
<reference evidence="11" key="3">
    <citation type="submission" date="2012-09" db="EMBL/GenBank/DDBJ databases">
        <authorList>
            <consortium name="VectorBase"/>
        </authorList>
    </citation>
    <scope>NUCLEOTIDE SEQUENCE</scope>
    <source>
        <strain evidence="11">Liverpool</strain>
    </source>
</reference>
<dbReference type="Proteomes" id="UP000682892">
    <property type="component" value="Unassembled WGS sequence"/>
</dbReference>
<evidence type="ECO:0000256" key="1">
    <source>
        <dbReference type="ARBA" id="ARBA00022536"/>
    </source>
</evidence>
<dbReference type="Pfam" id="PF05735">
    <property type="entry name" value="TSP_C"/>
    <property type="match status" value="1"/>
</dbReference>
<evidence type="ECO:0000256" key="7">
    <source>
        <dbReference type="PROSITE-ProRule" id="PRU00634"/>
    </source>
</evidence>
<dbReference type="PaxDb" id="7159-AAEL007455-PA"/>